<evidence type="ECO:0000256" key="3">
    <source>
        <dbReference type="ARBA" id="ARBA00012367"/>
    </source>
</evidence>
<dbReference type="AlphaFoldDB" id="A0A292IHX9"/>
<dbReference type="PROSITE" id="PS51733">
    <property type="entry name" value="BPL_LPL_CATALYTIC"/>
    <property type="match status" value="1"/>
</dbReference>
<evidence type="ECO:0000259" key="8">
    <source>
        <dbReference type="PROSITE" id="PS51733"/>
    </source>
</evidence>
<dbReference type="Proteomes" id="UP000261764">
    <property type="component" value="Chromosome I"/>
</dbReference>
<dbReference type="RefSeq" id="WP_343251536.1">
    <property type="nucleotide sequence ID" value="NZ_HG937516.1"/>
</dbReference>
<sequence length="340" mass="39077">MSLLFISKTTQPYLNVATEEYLLKEYKNPSNEPILFIWQNDNTIFVGRNQNTYKEINLANVQRDHVNLVRRFSGGGTVYQDLGNLCYTIIDRSEINKPCRFDIIGQPVVDFLQSINVNATFHGRNDIEIDGKKISGNAQYLYKNKLLQHGTLMFNVNFDLLTSYLNVDLSKMSAKGIDSIRKRITNIIDHLPANSAMKDVEQFKNALCLWFVEHGGAKIVKFDEHALAWIEKRAKDHFSTWAWNYGETKEFAFVNKRKFAGGLIEVNLQTNKGKIVDIKFYGDFLSISDLSEIIDQFIGINFDQPSVKNVLDNIDLMRYFGTITADEILELMFDNGMHQN</sequence>
<name>A0A292IHX9_9MOLU</name>
<dbReference type="Pfam" id="PF21948">
    <property type="entry name" value="LplA-B_cat"/>
    <property type="match status" value="1"/>
</dbReference>
<dbReference type="Gene3D" id="3.30.390.50">
    <property type="entry name" value="CO dehydrogenase flavoprotein, C-terminal domain"/>
    <property type="match status" value="1"/>
</dbReference>
<feature type="domain" description="BPL/LPL catalytic" evidence="8">
    <location>
        <begin position="29"/>
        <end position="219"/>
    </location>
</feature>
<keyword evidence="6" id="KW-0067">ATP-binding</keyword>
<evidence type="ECO:0000256" key="7">
    <source>
        <dbReference type="ARBA" id="ARBA00048037"/>
    </source>
</evidence>
<dbReference type="PANTHER" id="PTHR12561:SF3">
    <property type="entry name" value="LIPOYLTRANSFERASE 1, MITOCHONDRIAL"/>
    <property type="match status" value="1"/>
</dbReference>
<dbReference type="KEGG" id="mamp:MAMA39_00710"/>
<dbReference type="UniPathway" id="UPA00537">
    <property type="reaction ID" value="UER00594"/>
</dbReference>
<organism evidence="9 10">
    <name type="scientific">Mycoplasma amphoriforme A39</name>
    <dbReference type="NCBI Taxonomy" id="572419"/>
    <lineage>
        <taxon>Bacteria</taxon>
        <taxon>Bacillati</taxon>
        <taxon>Mycoplasmatota</taxon>
        <taxon>Mollicutes</taxon>
        <taxon>Mycoplasmataceae</taxon>
        <taxon>Mycoplasma</taxon>
    </lineage>
</organism>
<evidence type="ECO:0000256" key="2">
    <source>
        <dbReference type="ARBA" id="ARBA00005124"/>
    </source>
</evidence>
<evidence type="ECO:0000256" key="1">
    <source>
        <dbReference type="ARBA" id="ARBA00005085"/>
    </source>
</evidence>
<dbReference type="GO" id="GO:0017118">
    <property type="term" value="F:lipoyltransferase activity"/>
    <property type="evidence" value="ECO:0007669"/>
    <property type="project" value="TreeGrafter"/>
</dbReference>
<dbReference type="GO" id="GO:0005737">
    <property type="term" value="C:cytoplasm"/>
    <property type="evidence" value="ECO:0007669"/>
    <property type="project" value="TreeGrafter"/>
</dbReference>
<evidence type="ECO:0000313" key="10">
    <source>
        <dbReference type="Proteomes" id="UP000261764"/>
    </source>
</evidence>
<dbReference type="InterPro" id="IPR019491">
    <property type="entry name" value="Lipoate_protein_ligase_C"/>
</dbReference>
<evidence type="ECO:0000256" key="4">
    <source>
        <dbReference type="ARBA" id="ARBA00022598"/>
    </source>
</evidence>
<comment type="pathway">
    <text evidence="1">Protein modification; protein lipoylation via exogenous pathway; protein N(6)-(lipoyl)lysine from lipoate: step 2/2.</text>
</comment>
<keyword evidence="4" id="KW-0436">Ligase</keyword>
<accession>A0A292IHX9</accession>
<dbReference type="EC" id="6.3.1.20" evidence="3"/>
<dbReference type="GO" id="GO:0016979">
    <property type="term" value="F:lipoate-protein ligase activity"/>
    <property type="evidence" value="ECO:0007669"/>
    <property type="project" value="UniProtKB-EC"/>
</dbReference>
<dbReference type="InterPro" id="IPR004562">
    <property type="entry name" value="LipoylTrfase_LipoateP_Ligase"/>
</dbReference>
<reference evidence="9 10" key="1">
    <citation type="journal article" date="2015" name="Clin. Infect. Dis.">
        <title>Genomic Investigations unmask Mycoplasma amphoriforme, a new respiratory pathogen.</title>
        <authorList>
            <person name="Gillespie S.H."/>
            <person name="Ling C.L."/>
            <person name="Oravcova K."/>
            <person name="Pinheiro M."/>
            <person name="Wells L."/>
            <person name="Bryant J.M."/>
            <person name="McHugh T.D."/>
            <person name="Bebear C."/>
            <person name="Webster D."/>
            <person name="Harris S.R."/>
            <person name="Seth-Smith H.M."/>
            <person name="Thomson N.R."/>
        </authorList>
    </citation>
    <scope>NUCLEOTIDE SEQUENCE [LARGE SCALE GENOMIC DNA]</scope>
    <source>
        <strain evidence="9 10">A39</strain>
    </source>
</reference>
<dbReference type="CDD" id="cd16443">
    <property type="entry name" value="LplA"/>
    <property type="match status" value="1"/>
</dbReference>
<comment type="catalytic activity">
    <reaction evidence="7">
        <text>L-lysyl-[lipoyl-carrier protein] + (R)-lipoate + ATP = N(6)-[(R)-lipoyl]-L-lysyl-[lipoyl-carrier protein] + AMP + diphosphate + H(+)</text>
        <dbReference type="Rhea" id="RHEA:49288"/>
        <dbReference type="Rhea" id="RHEA-COMP:10500"/>
        <dbReference type="Rhea" id="RHEA-COMP:10502"/>
        <dbReference type="ChEBI" id="CHEBI:15378"/>
        <dbReference type="ChEBI" id="CHEBI:29969"/>
        <dbReference type="ChEBI" id="CHEBI:30616"/>
        <dbReference type="ChEBI" id="CHEBI:33019"/>
        <dbReference type="ChEBI" id="CHEBI:83088"/>
        <dbReference type="ChEBI" id="CHEBI:83099"/>
        <dbReference type="ChEBI" id="CHEBI:456215"/>
        <dbReference type="EC" id="6.3.1.20"/>
    </reaction>
</comment>
<dbReference type="GO" id="GO:0005524">
    <property type="term" value="F:ATP binding"/>
    <property type="evidence" value="ECO:0007669"/>
    <property type="project" value="UniProtKB-KW"/>
</dbReference>
<dbReference type="Pfam" id="PF10437">
    <property type="entry name" value="Lip_prot_lig_C"/>
    <property type="match status" value="1"/>
</dbReference>
<proteinExistence type="predicted"/>
<keyword evidence="10" id="KW-1185">Reference proteome</keyword>
<comment type="pathway">
    <text evidence="2">Protein modification; protein lipoylation via exogenous pathway; protein N(6)-(lipoyl)lysine from lipoate: step 1/2.</text>
</comment>
<dbReference type="PANTHER" id="PTHR12561">
    <property type="entry name" value="LIPOATE-PROTEIN LIGASE"/>
    <property type="match status" value="1"/>
</dbReference>
<evidence type="ECO:0000313" key="9">
    <source>
        <dbReference type="EMBL" id="CDN40196.1"/>
    </source>
</evidence>
<evidence type="ECO:0000256" key="6">
    <source>
        <dbReference type="ARBA" id="ARBA00022840"/>
    </source>
</evidence>
<evidence type="ECO:0000256" key="5">
    <source>
        <dbReference type="ARBA" id="ARBA00022741"/>
    </source>
</evidence>
<keyword evidence="5" id="KW-0547">Nucleotide-binding</keyword>
<dbReference type="NCBIfam" id="TIGR00545">
    <property type="entry name" value="lipoyltrans"/>
    <property type="match status" value="1"/>
</dbReference>
<dbReference type="Gene3D" id="3.30.930.10">
    <property type="entry name" value="Bira Bifunctional Protein, Domain 2"/>
    <property type="match status" value="1"/>
</dbReference>
<dbReference type="GO" id="GO:0009249">
    <property type="term" value="P:protein lipoylation"/>
    <property type="evidence" value="ECO:0007669"/>
    <property type="project" value="InterPro"/>
</dbReference>
<dbReference type="InterPro" id="IPR004143">
    <property type="entry name" value="BPL_LPL_catalytic"/>
</dbReference>
<dbReference type="InterPro" id="IPR045864">
    <property type="entry name" value="aa-tRNA-synth_II/BPL/LPL"/>
</dbReference>
<protein>
    <recommendedName>
        <fullName evidence="3">lipoate--protein ligase</fullName>
        <ecNumber evidence="3">6.3.1.20</ecNumber>
    </recommendedName>
</protein>
<dbReference type="SUPFAM" id="SSF82649">
    <property type="entry name" value="SufE/NifU"/>
    <property type="match status" value="1"/>
</dbReference>
<dbReference type="EMBL" id="HG937516">
    <property type="protein sequence ID" value="CDN40196.1"/>
    <property type="molecule type" value="Genomic_DNA"/>
</dbReference>
<dbReference type="SUPFAM" id="SSF55681">
    <property type="entry name" value="Class II aaRS and biotin synthetases"/>
    <property type="match status" value="1"/>
</dbReference>
<gene>
    <name evidence="9" type="ORF">MAMA39_00710</name>
</gene>